<feature type="region of interest" description="Disordered" evidence="3">
    <location>
        <begin position="351"/>
        <end position="409"/>
    </location>
</feature>
<feature type="compositionally biased region" description="Low complexity" evidence="3">
    <location>
        <begin position="320"/>
        <end position="329"/>
    </location>
</feature>
<dbReference type="Pfam" id="PF11265">
    <property type="entry name" value="Med25_VWA"/>
    <property type="match status" value="1"/>
</dbReference>
<name>A0AAD5DHP5_9CHLO</name>
<comment type="caution">
    <text evidence="5">The sequence shown here is derived from an EMBL/GenBank/DDBJ whole genome shotgun (WGS) entry which is preliminary data.</text>
</comment>
<gene>
    <name evidence="5" type="ORF">COHA_009709</name>
</gene>
<dbReference type="GO" id="GO:0016592">
    <property type="term" value="C:mediator complex"/>
    <property type="evidence" value="ECO:0007669"/>
    <property type="project" value="TreeGrafter"/>
</dbReference>
<evidence type="ECO:0000313" key="6">
    <source>
        <dbReference type="Proteomes" id="UP001205105"/>
    </source>
</evidence>
<dbReference type="InterPro" id="IPR021419">
    <property type="entry name" value="Mediator_Med25_VWA"/>
</dbReference>
<accession>A0AAD5DHP5</accession>
<feature type="domain" description="Mediator of RNA polymerase II transcription subunit 25 von Willebrand factor type A" evidence="4">
    <location>
        <begin position="7"/>
        <end position="173"/>
    </location>
</feature>
<dbReference type="PANTHER" id="PTHR12433:SF11">
    <property type="entry name" value="MEDIATOR OF RNA POLYMERASE II TRANSCRIPTION SUBUNIT 25"/>
    <property type="match status" value="1"/>
</dbReference>
<sequence>MARVRLCLAVECTAKAGSVWPTALRHVVEPLLALAEASSGGAGAQGLQLALVLFGALPPHSAAVVESVLGWCASVQQFRRLLDSLNFVGGGGRQPVMLAHALAEAAALFAAADAGGSGGPCQQHCLVCLASEPAVQPVSWLFAEDCCMARLPGQATSLELVRALRRRGVQLSLAGGDMLSNELTLLHLANCVSDAPFSLTDLRREQQTSRPDGVLQRTRRCTRVLPNRCMAFLPFWPEAAEAVQKLGFRPLAADASLGSLEPAAPDTEDAAAKPARGDPAAVAAAAAVTAAAAAAARQDASPAAPPQWTPPVAGHPTPPVATGATPPVVDASPGSFWEVLNAEICSPELDAAAGTPAMPPGGAGMQQQQLAPPAAQQQGQAQPTVQGLPMPPGMQAQQAQQALGPPGLQHQISGPGSVVVHTARVIADQKVMGTAALVLGVGTVHAMLKDAAAAQAVGWPPELHIAKTLARSAAESFLESKRAACLLTRLKIQFTSPEAESIPRRLLATNAAGAVTMPNGYIGVLLPKQHPTTQQILLQLVVVPQG</sequence>
<feature type="compositionally biased region" description="Low complexity" evidence="3">
    <location>
        <begin position="365"/>
        <end position="409"/>
    </location>
</feature>
<evidence type="ECO:0000256" key="1">
    <source>
        <dbReference type="ARBA" id="ARBA00009102"/>
    </source>
</evidence>
<dbReference type="GO" id="GO:0045944">
    <property type="term" value="P:positive regulation of transcription by RNA polymerase II"/>
    <property type="evidence" value="ECO:0007669"/>
    <property type="project" value="TreeGrafter"/>
</dbReference>
<comment type="similarity">
    <text evidence="1">Belongs to the Mediator complex subunit 25 family.</text>
</comment>
<evidence type="ECO:0000256" key="3">
    <source>
        <dbReference type="SAM" id="MobiDB-lite"/>
    </source>
</evidence>
<dbReference type="EMBL" id="JADXDR010000188">
    <property type="protein sequence ID" value="KAI7836409.1"/>
    <property type="molecule type" value="Genomic_DNA"/>
</dbReference>
<evidence type="ECO:0000256" key="2">
    <source>
        <dbReference type="ARBA" id="ARBA00019694"/>
    </source>
</evidence>
<dbReference type="PANTHER" id="PTHR12433">
    <property type="entry name" value="MEDIATOR OF RNA POLYMERASE II TRANSCRIPTION SUBUNIT 25"/>
    <property type="match status" value="1"/>
</dbReference>
<dbReference type="AlphaFoldDB" id="A0AAD5DHP5"/>
<proteinExistence type="inferred from homology"/>
<feature type="region of interest" description="Disordered" evidence="3">
    <location>
        <begin position="297"/>
        <end position="329"/>
    </location>
</feature>
<keyword evidence="6" id="KW-1185">Reference proteome</keyword>
<dbReference type="GO" id="GO:0005667">
    <property type="term" value="C:transcription regulator complex"/>
    <property type="evidence" value="ECO:0007669"/>
    <property type="project" value="TreeGrafter"/>
</dbReference>
<dbReference type="Proteomes" id="UP001205105">
    <property type="component" value="Unassembled WGS sequence"/>
</dbReference>
<evidence type="ECO:0000259" key="4">
    <source>
        <dbReference type="Pfam" id="PF11265"/>
    </source>
</evidence>
<reference evidence="5" key="1">
    <citation type="submission" date="2020-11" db="EMBL/GenBank/DDBJ databases">
        <title>Chlorella ohadii genome sequencing and assembly.</title>
        <authorList>
            <person name="Murik O."/>
            <person name="Treves H."/>
            <person name="Kedem I."/>
            <person name="Shotland Y."/>
            <person name="Kaplan A."/>
        </authorList>
    </citation>
    <scope>NUCLEOTIDE SEQUENCE</scope>
    <source>
        <strain evidence="5">1</strain>
    </source>
</reference>
<protein>
    <recommendedName>
        <fullName evidence="2">Mediator of RNA polymerase II transcription subunit 25</fullName>
    </recommendedName>
</protein>
<organism evidence="5 6">
    <name type="scientific">Chlorella ohadii</name>
    <dbReference type="NCBI Taxonomy" id="2649997"/>
    <lineage>
        <taxon>Eukaryota</taxon>
        <taxon>Viridiplantae</taxon>
        <taxon>Chlorophyta</taxon>
        <taxon>core chlorophytes</taxon>
        <taxon>Trebouxiophyceae</taxon>
        <taxon>Chlorellales</taxon>
        <taxon>Chlorellaceae</taxon>
        <taxon>Chlorella clade</taxon>
        <taxon>Chlorella</taxon>
    </lineage>
</organism>
<evidence type="ECO:0000313" key="5">
    <source>
        <dbReference type="EMBL" id="KAI7836409.1"/>
    </source>
</evidence>